<name>K0SE70_THAOC</name>
<dbReference type="OrthoDB" id="10664493at2759"/>
<evidence type="ECO:0000313" key="3">
    <source>
        <dbReference type="Proteomes" id="UP000266841"/>
    </source>
</evidence>
<evidence type="ECO:0000256" key="1">
    <source>
        <dbReference type="SAM" id="MobiDB-lite"/>
    </source>
</evidence>
<sequence length="496" mass="56219">MSSFGVSAPDELESGGGKKKHRALLRIIPSRAPEGGHFPSHYLPAGCYHRPTPECARVTRSDHETLRAIAREIYGYASRRGVDLLRGGGGREISLKPSFAYISLHNQLQKMRASPVIRAVSRTRKTLSQKQTSITMTLDMDKLPYKLLYHHQHPDLLPARRPGSFQSFFYHLSTSFSVLKSLATSQSTRDSFIELTGNQKDQNGRFKYSREEADQRSIIKTGILSQSDMGFMKIMSLFQELNNPLLVDDSKFDLRDFLLGCPWALEKFHENQYLIMKKTVKAKTNDEQKEQLTYSNFPMPTYDFIEIGQNDHNSVESTYMSCTTPSIWELTKVQPYLPKAMMQFVLGFAQGSGTTANFTTDRGHSGSMGNSGDNPRFDVVPEETEVTNTALLAARVEEVFPPIKTQDNESDDPDAPLEDDSFRIDENARPQVVCQLDVMYELSQVVRVADEKSEKVRSVYVGQFETCLQNDPNGDDVQWRLSSYRPAVEFGYFDNY</sequence>
<evidence type="ECO:0000313" key="2">
    <source>
        <dbReference type="EMBL" id="EJK59211.1"/>
    </source>
</evidence>
<comment type="caution">
    <text evidence="2">The sequence shown here is derived from an EMBL/GenBank/DDBJ whole genome shotgun (WGS) entry which is preliminary data.</text>
</comment>
<dbReference type="AlphaFoldDB" id="K0SE70"/>
<dbReference type="EMBL" id="AGNL01023358">
    <property type="protein sequence ID" value="EJK59211.1"/>
    <property type="molecule type" value="Genomic_DNA"/>
</dbReference>
<keyword evidence="3" id="KW-1185">Reference proteome</keyword>
<protein>
    <submittedName>
        <fullName evidence="2">Uncharacterized protein</fullName>
    </submittedName>
</protein>
<proteinExistence type="predicted"/>
<feature type="region of interest" description="Disordered" evidence="1">
    <location>
        <begin position="1"/>
        <end position="20"/>
    </location>
</feature>
<reference evidence="2 3" key="1">
    <citation type="journal article" date="2012" name="Genome Biol.">
        <title>Genome and low-iron response of an oceanic diatom adapted to chronic iron limitation.</title>
        <authorList>
            <person name="Lommer M."/>
            <person name="Specht M."/>
            <person name="Roy A.S."/>
            <person name="Kraemer L."/>
            <person name="Andreson R."/>
            <person name="Gutowska M.A."/>
            <person name="Wolf J."/>
            <person name="Bergner S.V."/>
            <person name="Schilhabel M.B."/>
            <person name="Klostermeier U.C."/>
            <person name="Beiko R.G."/>
            <person name="Rosenstiel P."/>
            <person name="Hippler M."/>
            <person name="Laroche J."/>
        </authorList>
    </citation>
    <scope>NUCLEOTIDE SEQUENCE [LARGE SCALE GENOMIC DNA]</scope>
    <source>
        <strain evidence="2 3">CCMP1005</strain>
    </source>
</reference>
<dbReference type="Proteomes" id="UP000266841">
    <property type="component" value="Unassembled WGS sequence"/>
</dbReference>
<dbReference type="eggNOG" id="ENOG502TB6T">
    <property type="taxonomic scope" value="Eukaryota"/>
</dbReference>
<organism evidence="2 3">
    <name type="scientific">Thalassiosira oceanica</name>
    <name type="common">Marine diatom</name>
    <dbReference type="NCBI Taxonomy" id="159749"/>
    <lineage>
        <taxon>Eukaryota</taxon>
        <taxon>Sar</taxon>
        <taxon>Stramenopiles</taxon>
        <taxon>Ochrophyta</taxon>
        <taxon>Bacillariophyta</taxon>
        <taxon>Coscinodiscophyceae</taxon>
        <taxon>Thalassiosirophycidae</taxon>
        <taxon>Thalassiosirales</taxon>
        <taxon>Thalassiosiraceae</taxon>
        <taxon>Thalassiosira</taxon>
    </lineage>
</organism>
<gene>
    <name evidence="2" type="ORF">THAOC_20594</name>
</gene>
<accession>K0SE70</accession>